<keyword evidence="1 2" id="KW-0378">Hydrolase</keyword>
<dbReference type="InterPro" id="IPR051325">
    <property type="entry name" value="Nudix_hydrolase_domain"/>
</dbReference>
<dbReference type="InterPro" id="IPR020476">
    <property type="entry name" value="Nudix_hydrolase"/>
</dbReference>
<dbReference type="PRINTS" id="PR00502">
    <property type="entry name" value="NUDIXFAMILY"/>
</dbReference>
<sequence length="175" mass="19945">MLKAKKITKTKRFTIWQSGFIKGSKTKRYEFAQLNEAGKSVMVLPVNPKGEISFILKYFAAYDKNELTLPGGKIDKGENLLQCARRELKEETGLASDKFVKMIEVDILPNYFVGKTVVYLAKTTKKTAKNSKLDIETVKVKNFSQRQVINMIQSGKIKDARSIAAVLYYLTFFRD</sequence>
<dbReference type="GO" id="GO:0006167">
    <property type="term" value="P:AMP biosynthetic process"/>
    <property type="evidence" value="ECO:0007669"/>
    <property type="project" value="TreeGrafter"/>
</dbReference>
<dbReference type="InterPro" id="IPR020084">
    <property type="entry name" value="NUDIX_hydrolase_CS"/>
</dbReference>
<proteinExistence type="inferred from homology"/>
<dbReference type="InterPro" id="IPR015797">
    <property type="entry name" value="NUDIX_hydrolase-like_dom_sf"/>
</dbReference>
<dbReference type="InterPro" id="IPR000086">
    <property type="entry name" value="NUDIX_hydrolase_dom"/>
</dbReference>
<evidence type="ECO:0000313" key="4">
    <source>
        <dbReference type="EMBL" id="OGM18966.1"/>
    </source>
</evidence>
<evidence type="ECO:0000256" key="1">
    <source>
        <dbReference type="ARBA" id="ARBA00022801"/>
    </source>
</evidence>
<dbReference type="EMBL" id="MGGD01000084">
    <property type="protein sequence ID" value="OGM18966.1"/>
    <property type="molecule type" value="Genomic_DNA"/>
</dbReference>
<dbReference type="PROSITE" id="PS51462">
    <property type="entry name" value="NUDIX"/>
    <property type="match status" value="1"/>
</dbReference>
<dbReference type="Gene3D" id="3.90.79.10">
    <property type="entry name" value="Nucleoside Triphosphate Pyrophosphohydrolase"/>
    <property type="match status" value="1"/>
</dbReference>
<dbReference type="Pfam" id="PF00293">
    <property type="entry name" value="NUDIX"/>
    <property type="match status" value="1"/>
</dbReference>
<accession>A0A1F7XVB5</accession>
<dbReference type="Proteomes" id="UP000176741">
    <property type="component" value="Unassembled WGS sequence"/>
</dbReference>
<evidence type="ECO:0000313" key="5">
    <source>
        <dbReference type="Proteomes" id="UP000176741"/>
    </source>
</evidence>
<dbReference type="AlphaFoldDB" id="A0A1F7XVB5"/>
<reference evidence="4 5" key="1">
    <citation type="journal article" date="2016" name="Nat. Commun.">
        <title>Thousands of microbial genomes shed light on interconnected biogeochemical processes in an aquifer system.</title>
        <authorList>
            <person name="Anantharaman K."/>
            <person name="Brown C.T."/>
            <person name="Hug L.A."/>
            <person name="Sharon I."/>
            <person name="Castelle C.J."/>
            <person name="Probst A.J."/>
            <person name="Thomas B.C."/>
            <person name="Singh A."/>
            <person name="Wilkins M.J."/>
            <person name="Karaoz U."/>
            <person name="Brodie E.L."/>
            <person name="Williams K.H."/>
            <person name="Hubbard S.S."/>
            <person name="Banfield J.F."/>
        </authorList>
    </citation>
    <scope>NUCLEOTIDE SEQUENCE [LARGE SCALE GENOMIC DNA]</scope>
</reference>
<feature type="domain" description="Nudix hydrolase" evidence="3">
    <location>
        <begin position="36"/>
        <end position="165"/>
    </location>
</feature>
<organism evidence="4 5">
    <name type="scientific">Candidatus Woesebacteria bacterium RIFCSPHIGHO2_01_FULL_38_26b</name>
    <dbReference type="NCBI Taxonomy" id="1802491"/>
    <lineage>
        <taxon>Bacteria</taxon>
        <taxon>Candidatus Woeseibacteriota</taxon>
    </lineage>
</organism>
<evidence type="ECO:0000259" key="3">
    <source>
        <dbReference type="PROSITE" id="PS51462"/>
    </source>
</evidence>
<protein>
    <recommendedName>
        <fullName evidence="3">Nudix hydrolase domain-containing protein</fullName>
    </recommendedName>
</protein>
<dbReference type="PROSITE" id="PS00893">
    <property type="entry name" value="NUDIX_BOX"/>
    <property type="match status" value="1"/>
</dbReference>
<dbReference type="CDD" id="cd03424">
    <property type="entry name" value="NUDIX_ADPRase_Nudt5_UGPPase_Nudt14"/>
    <property type="match status" value="1"/>
</dbReference>
<dbReference type="GO" id="GO:0006754">
    <property type="term" value="P:ATP biosynthetic process"/>
    <property type="evidence" value="ECO:0007669"/>
    <property type="project" value="TreeGrafter"/>
</dbReference>
<dbReference type="GO" id="GO:0004081">
    <property type="term" value="F:bis(5'-nucleosyl)-tetraphosphatase (asymmetrical) activity"/>
    <property type="evidence" value="ECO:0007669"/>
    <property type="project" value="TreeGrafter"/>
</dbReference>
<dbReference type="SUPFAM" id="SSF55811">
    <property type="entry name" value="Nudix"/>
    <property type="match status" value="1"/>
</dbReference>
<evidence type="ECO:0000256" key="2">
    <source>
        <dbReference type="RuleBase" id="RU003476"/>
    </source>
</evidence>
<comment type="similarity">
    <text evidence="2">Belongs to the Nudix hydrolase family.</text>
</comment>
<dbReference type="PANTHER" id="PTHR21340">
    <property type="entry name" value="DIADENOSINE 5,5-P1,P4-TETRAPHOSPHATE PYROPHOSPHOHYDROLASE MUTT"/>
    <property type="match status" value="1"/>
</dbReference>
<comment type="caution">
    <text evidence="4">The sequence shown here is derived from an EMBL/GenBank/DDBJ whole genome shotgun (WGS) entry which is preliminary data.</text>
</comment>
<gene>
    <name evidence="4" type="ORF">A2771_01865</name>
</gene>
<dbReference type="PANTHER" id="PTHR21340:SF0">
    <property type="entry name" value="BIS(5'-NUCLEOSYL)-TETRAPHOSPHATASE [ASYMMETRICAL]"/>
    <property type="match status" value="1"/>
</dbReference>
<name>A0A1F7XVB5_9BACT</name>